<dbReference type="PANTHER" id="PTHR37981:SF1">
    <property type="entry name" value="SGNH HYDROLASE-TYPE ESTERASE DOMAIN-CONTAINING PROTEIN"/>
    <property type="match status" value="1"/>
</dbReference>
<feature type="signal peptide" evidence="1">
    <location>
        <begin position="1"/>
        <end position="31"/>
    </location>
</feature>
<protein>
    <submittedName>
        <fullName evidence="3">SGNH/GDSL hydrolase family protein</fullName>
    </submittedName>
</protein>
<dbReference type="RefSeq" id="WP_195132312.1">
    <property type="nucleotide sequence ID" value="NZ_JADLQX010000023.1"/>
</dbReference>
<dbReference type="GO" id="GO:0016787">
    <property type="term" value="F:hydrolase activity"/>
    <property type="evidence" value="ECO:0007669"/>
    <property type="project" value="UniProtKB-KW"/>
</dbReference>
<feature type="chain" id="PRO_5046305379" evidence="1">
    <location>
        <begin position="32"/>
        <end position="290"/>
    </location>
</feature>
<proteinExistence type="predicted"/>
<dbReference type="Proteomes" id="UP000702209">
    <property type="component" value="Unassembled WGS sequence"/>
</dbReference>
<name>A0ABS0CWX2_9NOCA</name>
<sequence length="290" mass="30141">MVKDVRARIAAAFATAITTGLGLVAAAPAQAAPALTPYVAMGDSYSAGAGILPPDPTVTPACSRTTRNYPNLIADALGIESFTDVSCSGAKTEDFYGSQWPSLIPQLDAVTKDTKLVTLTIGGNNNDTLIKVISSCISAGTGTAGQGNPCETIYGDQFTNDILNKTYPAVKKALTDIHAKAPSAKVAILAYPQVMPEDNSNCFLTMPIAEGDVPYINNIQDTLNGVVKRAADETGTTFVGMQSSIGHDVCKPIGIRWVEPAVWGVNFVPIHPNALGMEKMAGLALAAIGG</sequence>
<dbReference type="InterPro" id="IPR013830">
    <property type="entry name" value="SGNH_hydro"/>
</dbReference>
<dbReference type="Gene3D" id="3.40.50.1110">
    <property type="entry name" value="SGNH hydrolase"/>
    <property type="match status" value="1"/>
</dbReference>
<evidence type="ECO:0000259" key="2">
    <source>
        <dbReference type="Pfam" id="PF13472"/>
    </source>
</evidence>
<keyword evidence="1" id="KW-0732">Signal</keyword>
<evidence type="ECO:0000313" key="3">
    <source>
        <dbReference type="EMBL" id="MBF6301090.1"/>
    </source>
</evidence>
<keyword evidence="3" id="KW-0378">Hydrolase</keyword>
<dbReference type="CDD" id="cd01823">
    <property type="entry name" value="SEST_like"/>
    <property type="match status" value="1"/>
</dbReference>
<keyword evidence="4" id="KW-1185">Reference proteome</keyword>
<accession>A0ABS0CWX2</accession>
<reference evidence="3 4" key="1">
    <citation type="submission" date="2020-10" db="EMBL/GenBank/DDBJ databases">
        <title>Identification of Nocardia species via Next-generation sequencing and recognition of intraspecies genetic diversity.</title>
        <authorList>
            <person name="Li P."/>
            <person name="Li P."/>
            <person name="Lu B."/>
        </authorList>
    </citation>
    <scope>NUCLEOTIDE SEQUENCE [LARGE SCALE GENOMIC DNA]</scope>
    <source>
        <strain evidence="3 4">BJ06-0157</strain>
    </source>
</reference>
<gene>
    <name evidence="3" type="ORF">IU459_26605</name>
</gene>
<dbReference type="EMBL" id="JADLQX010000023">
    <property type="protein sequence ID" value="MBF6301090.1"/>
    <property type="molecule type" value="Genomic_DNA"/>
</dbReference>
<feature type="domain" description="SGNH hydrolase-type esterase" evidence="2">
    <location>
        <begin position="40"/>
        <end position="278"/>
    </location>
</feature>
<comment type="caution">
    <text evidence="3">The sequence shown here is derived from an EMBL/GenBank/DDBJ whole genome shotgun (WGS) entry which is preliminary data.</text>
</comment>
<dbReference type="InterPro" id="IPR036514">
    <property type="entry name" value="SGNH_hydro_sf"/>
</dbReference>
<dbReference type="PANTHER" id="PTHR37981">
    <property type="entry name" value="LIPASE 2"/>
    <property type="match status" value="1"/>
</dbReference>
<evidence type="ECO:0000256" key="1">
    <source>
        <dbReference type="SAM" id="SignalP"/>
    </source>
</evidence>
<evidence type="ECO:0000313" key="4">
    <source>
        <dbReference type="Proteomes" id="UP000702209"/>
    </source>
</evidence>
<organism evidence="3 4">
    <name type="scientific">Nocardia amamiensis</name>
    <dbReference type="NCBI Taxonomy" id="404578"/>
    <lineage>
        <taxon>Bacteria</taxon>
        <taxon>Bacillati</taxon>
        <taxon>Actinomycetota</taxon>
        <taxon>Actinomycetes</taxon>
        <taxon>Mycobacteriales</taxon>
        <taxon>Nocardiaceae</taxon>
        <taxon>Nocardia</taxon>
    </lineage>
</organism>
<dbReference type="SUPFAM" id="SSF52266">
    <property type="entry name" value="SGNH hydrolase"/>
    <property type="match status" value="1"/>
</dbReference>
<dbReference type="Pfam" id="PF13472">
    <property type="entry name" value="Lipase_GDSL_2"/>
    <property type="match status" value="1"/>
</dbReference>
<dbReference type="InterPro" id="IPR037460">
    <property type="entry name" value="SEST-like"/>
</dbReference>